<evidence type="ECO:0000259" key="2">
    <source>
        <dbReference type="Pfam" id="PF10727"/>
    </source>
</evidence>
<accession>A0A1G6ZS48</accession>
<feature type="domain" description="Putative oxidoreductase/dehydrogenase Rossmann-like" evidence="2">
    <location>
        <begin position="2"/>
        <end position="103"/>
    </location>
</feature>
<dbReference type="InterPro" id="IPR036291">
    <property type="entry name" value="NAD(P)-bd_dom_sf"/>
</dbReference>
<dbReference type="EMBL" id="FNAF01000015">
    <property type="protein sequence ID" value="SDE05352.1"/>
    <property type="molecule type" value="Genomic_DNA"/>
</dbReference>
<dbReference type="InterPro" id="IPR019665">
    <property type="entry name" value="OxRdtase/DH_put_Rossmann_dom"/>
</dbReference>
<dbReference type="OrthoDB" id="9810755at2"/>
<proteinExistence type="predicted"/>
<sequence length="319" mass="33605">MAIGIIGAGKAGTVLGRYLTACGLEVAGYMSRTPAHAARAAELTDSACFDDFAHLAARCNMVLIATPDGQIGATAAALAPHLTADHVLAHLSGSLTHAVLKPAHAVWQAASLHPIFAFSDPEMDLAPLASAVFSVEGDAAARQRLTALLAPCGNAVVPVTAADKVRYHAACVMASNLVCGLYGEAARQLTACGFSEPLARQALAPLFLTNARAIIDRGPTDALTGPMERNDLSTVRAHLQALADDPLGDAVYRSLSLALLPLVAEGHPERDRADMEKELRSNHADNGSNVRRSETQENPSDDAHLLRLFHSKINQQGRH</sequence>
<keyword evidence="5" id="KW-1185">Reference proteome</keyword>
<name>A0A1G6ZS48_PEPNI</name>
<dbReference type="InterPro" id="IPR018931">
    <property type="entry name" value="DUF2520"/>
</dbReference>
<dbReference type="InterPro" id="IPR037108">
    <property type="entry name" value="TM1727-like_C_sf"/>
</dbReference>
<gene>
    <name evidence="4" type="ORF">SAMN04489866_11510</name>
</gene>
<protein>
    <submittedName>
        <fullName evidence="4">Predicted oxidoreductase, contains short-chain dehydrogenase (SDR) and DUF2520 domains</fullName>
    </submittedName>
</protein>
<dbReference type="AlphaFoldDB" id="A0A1G6ZS48"/>
<dbReference type="SUPFAM" id="SSF51735">
    <property type="entry name" value="NAD(P)-binding Rossmann-fold domains"/>
    <property type="match status" value="1"/>
</dbReference>
<feature type="compositionally biased region" description="Basic and acidic residues" evidence="1">
    <location>
        <begin position="269"/>
        <end position="283"/>
    </location>
</feature>
<evidence type="ECO:0000313" key="4">
    <source>
        <dbReference type="EMBL" id="SDE05352.1"/>
    </source>
</evidence>
<dbReference type="SUPFAM" id="SSF48179">
    <property type="entry name" value="6-phosphogluconate dehydrogenase C-terminal domain-like"/>
    <property type="match status" value="1"/>
</dbReference>
<dbReference type="Pfam" id="PF10727">
    <property type="entry name" value="Rossmann-like"/>
    <property type="match status" value="1"/>
</dbReference>
<dbReference type="Pfam" id="PF10728">
    <property type="entry name" value="DUF2520"/>
    <property type="match status" value="1"/>
</dbReference>
<dbReference type="RefSeq" id="WP_091792331.1">
    <property type="nucleotide sequence ID" value="NZ_FNAF01000015.1"/>
</dbReference>
<dbReference type="PANTHER" id="PTHR40459">
    <property type="entry name" value="CONSERVED HYPOTHETICAL ALANINE AND LEUCINE RICH PROTEIN"/>
    <property type="match status" value="1"/>
</dbReference>
<dbReference type="InterPro" id="IPR008927">
    <property type="entry name" value="6-PGluconate_DH-like_C_sf"/>
</dbReference>
<feature type="domain" description="DUF2520" evidence="3">
    <location>
        <begin position="132"/>
        <end position="257"/>
    </location>
</feature>
<dbReference type="Proteomes" id="UP000198995">
    <property type="component" value="Unassembled WGS sequence"/>
</dbReference>
<feature type="compositionally biased region" description="Basic and acidic residues" evidence="1">
    <location>
        <begin position="291"/>
        <end position="305"/>
    </location>
</feature>
<dbReference type="PANTHER" id="PTHR40459:SF1">
    <property type="entry name" value="CONSERVED HYPOTHETICAL ALANINE AND LEUCINE RICH PROTEIN"/>
    <property type="match status" value="1"/>
</dbReference>
<reference evidence="4 5" key="1">
    <citation type="submission" date="2016-10" db="EMBL/GenBank/DDBJ databases">
        <authorList>
            <person name="de Groot N.N."/>
        </authorList>
    </citation>
    <scope>NUCLEOTIDE SEQUENCE [LARGE SCALE GENOMIC DNA]</scope>
    <source>
        <strain evidence="4 5">DSM 20475</strain>
    </source>
</reference>
<feature type="region of interest" description="Disordered" evidence="1">
    <location>
        <begin position="269"/>
        <end position="305"/>
    </location>
</feature>
<dbReference type="Gene3D" id="3.40.50.720">
    <property type="entry name" value="NAD(P)-binding Rossmann-like Domain"/>
    <property type="match status" value="1"/>
</dbReference>
<organism evidence="4 5">
    <name type="scientific">Peptococcus niger</name>
    <dbReference type="NCBI Taxonomy" id="2741"/>
    <lineage>
        <taxon>Bacteria</taxon>
        <taxon>Bacillati</taxon>
        <taxon>Bacillota</taxon>
        <taxon>Clostridia</taxon>
        <taxon>Eubacteriales</taxon>
        <taxon>Peptococcaceae</taxon>
        <taxon>Peptococcus</taxon>
    </lineage>
</organism>
<dbReference type="Gene3D" id="1.10.1040.20">
    <property type="entry name" value="ProC-like, C-terminal domain"/>
    <property type="match status" value="1"/>
</dbReference>
<evidence type="ECO:0000259" key="3">
    <source>
        <dbReference type="Pfam" id="PF10728"/>
    </source>
</evidence>
<evidence type="ECO:0000313" key="5">
    <source>
        <dbReference type="Proteomes" id="UP000198995"/>
    </source>
</evidence>
<evidence type="ECO:0000256" key="1">
    <source>
        <dbReference type="SAM" id="MobiDB-lite"/>
    </source>
</evidence>
<dbReference type="STRING" id="2741.SAMN04489866_11510"/>